<comment type="caution">
    <text evidence="1">The sequence shown here is derived from an EMBL/GenBank/DDBJ whole genome shotgun (WGS) entry which is preliminary data.</text>
</comment>
<accession>A0AAV0EA03</accession>
<evidence type="ECO:0000313" key="2">
    <source>
        <dbReference type="Proteomes" id="UP001152523"/>
    </source>
</evidence>
<evidence type="ECO:0000313" key="1">
    <source>
        <dbReference type="EMBL" id="CAH9120570.1"/>
    </source>
</evidence>
<gene>
    <name evidence="1" type="ORF">CEPIT_LOCUS23100</name>
</gene>
<reference evidence="1" key="1">
    <citation type="submission" date="2022-07" db="EMBL/GenBank/DDBJ databases">
        <authorList>
            <person name="Macas J."/>
            <person name="Novak P."/>
            <person name="Neumann P."/>
        </authorList>
    </citation>
    <scope>NUCLEOTIDE SEQUENCE</scope>
</reference>
<sequence length="99" mass="10742">MNMWAYTVERHAFSVVPQTGAHSCLTLGFGSFSKVHLSFCSLPLLPAPTLVVIHGMAGMAVYQCRICMAYSNFTSLRGWYGATQALGLLMGWEAHGVAD</sequence>
<dbReference type="EMBL" id="CAMAPF010000915">
    <property type="protein sequence ID" value="CAH9120570.1"/>
    <property type="molecule type" value="Genomic_DNA"/>
</dbReference>
<organism evidence="1 2">
    <name type="scientific">Cuscuta epithymum</name>
    <dbReference type="NCBI Taxonomy" id="186058"/>
    <lineage>
        <taxon>Eukaryota</taxon>
        <taxon>Viridiplantae</taxon>
        <taxon>Streptophyta</taxon>
        <taxon>Embryophyta</taxon>
        <taxon>Tracheophyta</taxon>
        <taxon>Spermatophyta</taxon>
        <taxon>Magnoliopsida</taxon>
        <taxon>eudicotyledons</taxon>
        <taxon>Gunneridae</taxon>
        <taxon>Pentapetalae</taxon>
        <taxon>asterids</taxon>
        <taxon>lamiids</taxon>
        <taxon>Solanales</taxon>
        <taxon>Convolvulaceae</taxon>
        <taxon>Cuscuteae</taxon>
        <taxon>Cuscuta</taxon>
        <taxon>Cuscuta subgen. Cuscuta</taxon>
    </lineage>
</organism>
<dbReference type="AlphaFoldDB" id="A0AAV0EA03"/>
<name>A0AAV0EA03_9ASTE</name>
<feature type="non-terminal residue" evidence="1">
    <location>
        <position position="99"/>
    </location>
</feature>
<proteinExistence type="predicted"/>
<protein>
    <submittedName>
        <fullName evidence="1">Uncharacterized protein</fullName>
    </submittedName>
</protein>
<keyword evidence="2" id="KW-1185">Reference proteome</keyword>
<dbReference type="Proteomes" id="UP001152523">
    <property type="component" value="Unassembled WGS sequence"/>
</dbReference>